<evidence type="ECO:0000256" key="1">
    <source>
        <dbReference type="SAM" id="MobiDB-lite"/>
    </source>
</evidence>
<dbReference type="AlphaFoldDB" id="A0A6P8NJI0"/>
<keyword evidence="3" id="KW-1185">Reference proteome</keyword>
<proteinExistence type="predicted"/>
<evidence type="ECO:0000313" key="4">
    <source>
        <dbReference type="RefSeq" id="XP_033314662.1"/>
    </source>
</evidence>
<dbReference type="GeneID" id="117213430"/>
<dbReference type="RefSeq" id="XP_033314662.1">
    <property type="nucleotide sequence ID" value="XM_033458771.1"/>
</dbReference>
<sequence length="296" mass="35597">MKKTWSVGERIFKRDYKRRMRMFGALVENVALYGTEVWGWNIEERLDRVKRRYVRWLLGLNTTTPNYILREECKIEEIREKALKRTVRYEEKALESKKELVKECIKERERNWGKGQEGKRARKRKMRLEEAREGRTQGEAGDRQERMTANQIIEERRKRETEEREKRIRESKYNRHYRNIAKERLPMYLEGKMKWKDRSIVARFRCSNETSAREHWKEEGERECRLCKKGEEDLKHVVEECEITGGARNMVETLNETGEGLAELKAIIEERRAAEEGEERLGGSSARKQKPKKDKR</sequence>
<accession>A0A6P8NJI0</accession>
<name>A0A6P8NJI0_9HYME</name>
<protein>
    <submittedName>
        <fullName evidence="4">Cancer-related regulator of actin dynamics homolog</fullName>
    </submittedName>
</protein>
<reference evidence="4" key="1">
    <citation type="submission" date="2025-08" db="UniProtKB">
        <authorList>
            <consortium name="RefSeq"/>
        </authorList>
    </citation>
    <scope>IDENTIFICATION</scope>
    <source>
        <tissue evidence="4">Muscle</tissue>
    </source>
</reference>
<feature type="compositionally biased region" description="Basic residues" evidence="1">
    <location>
        <begin position="287"/>
        <end position="296"/>
    </location>
</feature>
<feature type="transmembrane region" description="Helical" evidence="2">
    <location>
        <begin position="21"/>
        <end position="40"/>
    </location>
</feature>
<feature type="region of interest" description="Disordered" evidence="1">
    <location>
        <begin position="115"/>
        <end position="144"/>
    </location>
</feature>
<dbReference type="Proteomes" id="UP000515164">
    <property type="component" value="Unplaced"/>
</dbReference>
<organism evidence="3 4">
    <name type="scientific">Bombus bifarius</name>
    <dbReference type="NCBI Taxonomy" id="103933"/>
    <lineage>
        <taxon>Eukaryota</taxon>
        <taxon>Metazoa</taxon>
        <taxon>Ecdysozoa</taxon>
        <taxon>Arthropoda</taxon>
        <taxon>Hexapoda</taxon>
        <taxon>Insecta</taxon>
        <taxon>Pterygota</taxon>
        <taxon>Neoptera</taxon>
        <taxon>Endopterygota</taxon>
        <taxon>Hymenoptera</taxon>
        <taxon>Apocrita</taxon>
        <taxon>Aculeata</taxon>
        <taxon>Apoidea</taxon>
        <taxon>Anthophila</taxon>
        <taxon>Apidae</taxon>
        <taxon>Bombus</taxon>
        <taxon>Pyrobombus</taxon>
    </lineage>
</organism>
<keyword evidence="2" id="KW-0472">Membrane</keyword>
<feature type="region of interest" description="Disordered" evidence="1">
    <location>
        <begin position="273"/>
        <end position="296"/>
    </location>
</feature>
<keyword evidence="2" id="KW-1133">Transmembrane helix</keyword>
<evidence type="ECO:0000256" key="2">
    <source>
        <dbReference type="SAM" id="Phobius"/>
    </source>
</evidence>
<evidence type="ECO:0000313" key="3">
    <source>
        <dbReference type="Proteomes" id="UP000515164"/>
    </source>
</evidence>
<gene>
    <name evidence="4" type="primary">LOC117213430</name>
</gene>
<dbReference type="KEGG" id="bbif:117213430"/>
<keyword evidence="2" id="KW-0812">Transmembrane</keyword>
<feature type="compositionally biased region" description="Basic and acidic residues" evidence="1">
    <location>
        <begin position="127"/>
        <end position="144"/>
    </location>
</feature>